<gene>
    <name evidence="1" type="ORF">KW868_10935</name>
</gene>
<organism evidence="1 2">
    <name type="scientific">Acinetobacter guillouiae</name>
    <name type="common">Acinetobacter genomosp. 11</name>
    <dbReference type="NCBI Taxonomy" id="106649"/>
    <lineage>
        <taxon>Bacteria</taxon>
        <taxon>Pseudomonadati</taxon>
        <taxon>Pseudomonadota</taxon>
        <taxon>Gammaproteobacteria</taxon>
        <taxon>Moraxellales</taxon>
        <taxon>Moraxellaceae</taxon>
        <taxon>Acinetobacter</taxon>
    </lineage>
</organism>
<dbReference type="EMBL" id="JAHWXT010000003">
    <property type="protein sequence ID" value="MCF0264966.1"/>
    <property type="molecule type" value="Genomic_DNA"/>
</dbReference>
<sequence length="243" mass="29046">MGYRSAGMIFPFKGKSEELIDLINNWSEKEFEVFEPNLKANETIELEFIQDGLVILHNSSFFYSAFKNKELWQERLKNASFNEWVIFFECVDSSDAASYLIFKNNIEVRRVSEVGDQDFYQEGQPQDFEKEWLNASIGYEHSYQDGDEWKEEIITDPNFSVDEVEEWEDYFKFYYIDSIENSTNHLSRLLLSYLSNEYLGFDFIHEFYEVENRIRLGHGIITDNTDTSKIHKKSFLQKFLFWK</sequence>
<proteinExistence type="predicted"/>
<evidence type="ECO:0000313" key="2">
    <source>
        <dbReference type="Proteomes" id="UP000887320"/>
    </source>
</evidence>
<comment type="caution">
    <text evidence="1">The sequence shown here is derived from an EMBL/GenBank/DDBJ whole genome shotgun (WGS) entry which is preliminary data.</text>
</comment>
<reference evidence="1" key="1">
    <citation type="submission" date="2021-07" db="EMBL/GenBank/DDBJ databases">
        <authorList>
            <person name="Fernandez M."/>
            <person name="Pereira P."/>
            <person name="Torres Tejerizo G.A."/>
            <person name="Gonzalez P."/>
            <person name="Agostini E."/>
        </authorList>
    </citation>
    <scope>NUCLEOTIDE SEQUENCE</scope>
    <source>
        <strain evidence="1">SFC 500-1A</strain>
    </source>
</reference>
<dbReference type="Proteomes" id="UP000887320">
    <property type="component" value="Unassembled WGS sequence"/>
</dbReference>
<protein>
    <submittedName>
        <fullName evidence="1">Uncharacterized protein</fullName>
    </submittedName>
</protein>
<name>A0A8X8GQZ6_ACIGI</name>
<dbReference type="RefSeq" id="WP_234623387.1">
    <property type="nucleotide sequence ID" value="NZ_JAHWXT010000003.1"/>
</dbReference>
<dbReference type="AlphaFoldDB" id="A0A8X8GQZ6"/>
<accession>A0A8X8GQZ6</accession>
<evidence type="ECO:0000313" key="1">
    <source>
        <dbReference type="EMBL" id="MCF0264966.1"/>
    </source>
</evidence>